<reference evidence="3" key="1">
    <citation type="journal article" date="2015" name="Nature">
        <title>Complex archaea that bridge the gap between prokaryotes and eukaryotes.</title>
        <authorList>
            <person name="Spang A."/>
            <person name="Saw J.H."/>
            <person name="Jorgensen S.L."/>
            <person name="Zaremba-Niedzwiedzka K."/>
            <person name="Martijn J."/>
            <person name="Lind A.E."/>
            <person name="van Eijk R."/>
            <person name="Schleper C."/>
            <person name="Guy L."/>
            <person name="Ettema T.J."/>
        </authorList>
    </citation>
    <scope>NUCLEOTIDE SEQUENCE</scope>
</reference>
<gene>
    <name evidence="3" type="ORF">LCGC14_2055580</name>
</gene>
<evidence type="ECO:0000313" key="3">
    <source>
        <dbReference type="EMBL" id="KKL75368.1"/>
    </source>
</evidence>
<evidence type="ECO:0000256" key="2">
    <source>
        <dbReference type="SAM" id="Phobius"/>
    </source>
</evidence>
<accession>A0A0F9EMQ1</accession>
<proteinExistence type="predicted"/>
<organism evidence="3">
    <name type="scientific">marine sediment metagenome</name>
    <dbReference type="NCBI Taxonomy" id="412755"/>
    <lineage>
        <taxon>unclassified sequences</taxon>
        <taxon>metagenomes</taxon>
        <taxon>ecological metagenomes</taxon>
    </lineage>
</organism>
<dbReference type="AlphaFoldDB" id="A0A0F9EMQ1"/>
<feature type="coiled-coil region" evidence="1">
    <location>
        <begin position="133"/>
        <end position="167"/>
    </location>
</feature>
<keyword evidence="2" id="KW-0812">Transmembrane</keyword>
<protein>
    <submittedName>
        <fullName evidence="3">Uncharacterized protein</fullName>
    </submittedName>
</protein>
<feature type="transmembrane region" description="Helical" evidence="2">
    <location>
        <begin position="238"/>
        <end position="261"/>
    </location>
</feature>
<name>A0A0F9EMQ1_9ZZZZ</name>
<dbReference type="EMBL" id="LAZR01024371">
    <property type="protein sequence ID" value="KKL75368.1"/>
    <property type="molecule type" value="Genomic_DNA"/>
</dbReference>
<feature type="transmembrane region" description="Helical" evidence="2">
    <location>
        <begin position="267"/>
        <end position="284"/>
    </location>
</feature>
<sequence length="320" mass="37121">MAVDSVLVIILALIFGAFFFLADYFEHELVRLHGSLIAGISVAYFFLIVLPEISVRLPESPFDMQLFKYLFVLVGFVFIHITEKLILQRVESRSQKRMRKLLTKEKILEGVEHNIEKILTREIKSDTLDEMALKEIAQTLTALINQEEEMKSQINRYKIKIQSHINEYLHDFRLITDYVYHFIVGIIIIGLLSIETISGILFFFYAIFRAFVAKRSGRHIIFTDLDIYEEPEHEHPPLLRFFLSSSAFAGIFTGILMKIFIPINVEILFIFYSFISGVILYVIVREIIPEKEKGDIGKFLIGLFGFIIIIIIINIFTNVL</sequence>
<feature type="transmembrane region" description="Helical" evidence="2">
    <location>
        <begin position="178"/>
        <end position="194"/>
    </location>
</feature>
<feature type="transmembrane region" description="Helical" evidence="2">
    <location>
        <begin position="296"/>
        <end position="316"/>
    </location>
</feature>
<feature type="transmembrane region" description="Helical" evidence="2">
    <location>
        <begin position="32"/>
        <end position="54"/>
    </location>
</feature>
<evidence type="ECO:0000256" key="1">
    <source>
        <dbReference type="SAM" id="Coils"/>
    </source>
</evidence>
<feature type="transmembrane region" description="Helical" evidence="2">
    <location>
        <begin position="6"/>
        <end position="25"/>
    </location>
</feature>
<keyword evidence="2" id="KW-1133">Transmembrane helix</keyword>
<keyword evidence="1" id="KW-0175">Coiled coil</keyword>
<feature type="transmembrane region" description="Helical" evidence="2">
    <location>
        <begin position="66"/>
        <end position="87"/>
    </location>
</feature>
<keyword evidence="2" id="KW-0472">Membrane</keyword>
<comment type="caution">
    <text evidence="3">The sequence shown here is derived from an EMBL/GenBank/DDBJ whole genome shotgun (WGS) entry which is preliminary data.</text>
</comment>